<keyword evidence="2" id="KW-1185">Reference proteome</keyword>
<organism evidence="1 2">
    <name type="scientific">Arthrobacter horti</name>
    <dbReference type="NCBI Taxonomy" id="3068273"/>
    <lineage>
        <taxon>Bacteria</taxon>
        <taxon>Bacillati</taxon>
        <taxon>Actinomycetota</taxon>
        <taxon>Actinomycetes</taxon>
        <taxon>Micrococcales</taxon>
        <taxon>Micrococcaceae</taxon>
        <taxon>Arthrobacter</taxon>
    </lineage>
</organism>
<dbReference type="PANTHER" id="PTHR11803:SF39">
    <property type="entry name" value="2-IMINOBUTANOATE_2-IMINOPROPANOATE DEAMINASE"/>
    <property type="match status" value="1"/>
</dbReference>
<protein>
    <submittedName>
        <fullName evidence="1">RidA family protein</fullName>
        <ecNumber evidence="1">3.5.-.-</ecNumber>
    </submittedName>
</protein>
<comment type="caution">
    <text evidence="1">The sequence shown here is derived from an EMBL/GenBank/DDBJ whole genome shotgun (WGS) entry which is preliminary data.</text>
</comment>
<evidence type="ECO:0000313" key="2">
    <source>
        <dbReference type="Proteomes" id="UP001232725"/>
    </source>
</evidence>
<accession>A0ABT9INL8</accession>
<keyword evidence="1" id="KW-0378">Hydrolase</keyword>
<sequence>MKTSFSTAQAPVPSGPYSQGIEANGFYFTAGQTAHDAVTDECVGETIEEQTERTLDNLAAVLAARGLDLGHLVKTTVHLKYPERDFDGFNRVYAARVPAPFPVRTTVGSVLGDFLVEIDGVAYLP</sequence>
<dbReference type="InterPro" id="IPR006175">
    <property type="entry name" value="YjgF/YER057c/UK114"/>
</dbReference>
<dbReference type="PANTHER" id="PTHR11803">
    <property type="entry name" value="2-IMINOBUTANOATE/2-IMINOPROPANOATE DEAMINASE RIDA"/>
    <property type="match status" value="1"/>
</dbReference>
<dbReference type="CDD" id="cd00448">
    <property type="entry name" value="YjgF_YER057c_UK114_family"/>
    <property type="match status" value="1"/>
</dbReference>
<dbReference type="Gene3D" id="3.30.1330.40">
    <property type="entry name" value="RutC-like"/>
    <property type="match status" value="1"/>
</dbReference>
<dbReference type="InterPro" id="IPR035959">
    <property type="entry name" value="RutC-like_sf"/>
</dbReference>
<dbReference type="EC" id="3.5.-.-" evidence="1"/>
<proteinExistence type="predicted"/>
<dbReference type="GO" id="GO:0016787">
    <property type="term" value="F:hydrolase activity"/>
    <property type="evidence" value="ECO:0007669"/>
    <property type="project" value="UniProtKB-KW"/>
</dbReference>
<dbReference type="EMBL" id="JAVALS010000003">
    <property type="protein sequence ID" value="MDP5226715.1"/>
    <property type="molecule type" value="Genomic_DNA"/>
</dbReference>
<gene>
    <name evidence="1" type="ORF">Q9R02_06075</name>
</gene>
<dbReference type="SUPFAM" id="SSF55298">
    <property type="entry name" value="YjgF-like"/>
    <property type="match status" value="1"/>
</dbReference>
<dbReference type="RefSeq" id="WP_305995772.1">
    <property type="nucleotide sequence ID" value="NZ_JAVALS010000003.1"/>
</dbReference>
<name>A0ABT9INL8_9MICC</name>
<reference evidence="1 2" key="1">
    <citation type="submission" date="2023-08" db="EMBL/GenBank/DDBJ databases">
        <title>Arthrobacter horti sp. nov., isolated from forest soil.</title>
        <authorList>
            <person name="Park M."/>
        </authorList>
    </citation>
    <scope>NUCLEOTIDE SEQUENCE [LARGE SCALE GENOMIC DNA]</scope>
    <source>
        <strain evidence="1 2">YJM1</strain>
    </source>
</reference>
<dbReference type="Pfam" id="PF01042">
    <property type="entry name" value="Ribonuc_L-PSP"/>
    <property type="match status" value="1"/>
</dbReference>
<dbReference type="Proteomes" id="UP001232725">
    <property type="component" value="Unassembled WGS sequence"/>
</dbReference>
<evidence type="ECO:0000313" key="1">
    <source>
        <dbReference type="EMBL" id="MDP5226715.1"/>
    </source>
</evidence>